<gene>
    <name evidence="2" type="ORF">DAPPUDRAFT_117864</name>
</gene>
<evidence type="ECO:0000256" key="1">
    <source>
        <dbReference type="SAM" id="MobiDB-lite"/>
    </source>
</evidence>
<accession>E9HTZ9</accession>
<feature type="compositionally biased region" description="Polar residues" evidence="1">
    <location>
        <begin position="171"/>
        <end position="188"/>
    </location>
</feature>
<dbReference type="EMBL" id="GL732792">
    <property type="protein sequence ID" value="EFX64779.1"/>
    <property type="molecule type" value="Genomic_DNA"/>
</dbReference>
<keyword evidence="3" id="KW-1185">Reference proteome</keyword>
<evidence type="ECO:0000313" key="2">
    <source>
        <dbReference type="EMBL" id="EFX64779.1"/>
    </source>
</evidence>
<feature type="region of interest" description="Disordered" evidence="1">
    <location>
        <begin position="1"/>
        <end position="23"/>
    </location>
</feature>
<dbReference type="KEGG" id="dpx:DAPPUDRAFT_117864"/>
<organism evidence="2 3">
    <name type="scientific">Daphnia pulex</name>
    <name type="common">Water flea</name>
    <dbReference type="NCBI Taxonomy" id="6669"/>
    <lineage>
        <taxon>Eukaryota</taxon>
        <taxon>Metazoa</taxon>
        <taxon>Ecdysozoa</taxon>
        <taxon>Arthropoda</taxon>
        <taxon>Crustacea</taxon>
        <taxon>Branchiopoda</taxon>
        <taxon>Diplostraca</taxon>
        <taxon>Cladocera</taxon>
        <taxon>Anomopoda</taxon>
        <taxon>Daphniidae</taxon>
        <taxon>Daphnia</taxon>
    </lineage>
</organism>
<dbReference type="Proteomes" id="UP000000305">
    <property type="component" value="Unassembled WGS sequence"/>
</dbReference>
<feature type="region of interest" description="Disordered" evidence="1">
    <location>
        <begin position="256"/>
        <end position="282"/>
    </location>
</feature>
<name>E9HTZ9_DAPPU</name>
<dbReference type="InParanoid" id="E9HTZ9"/>
<sequence>MTSELDSLVWRSSSKKMKSRRERQKFKDYDVNHFAVAVQQQKDKTKSRWTMMSWIALPKRSSRKRTTEDANDEKIEDYGVNDFAVAVQQKDTQINFGKDTRREMTLESTRLKDRTNQSNGYSQINEEKIGGTATKIRSNGMIWADQMREHGQRDDNGRTAKNDRGDGVGRTATQKPSTWDDNGRTATQKPARWDDNGRTSKTQVLLANSAAIAALNCIHSKKYNKSRTVRRWLQMNEVEKHTIKFCTRQHEQTNKIEINDDDEADHPKGLLRPDWRKRGEIL</sequence>
<feature type="compositionally biased region" description="Basic residues" evidence="1">
    <location>
        <begin position="13"/>
        <end position="23"/>
    </location>
</feature>
<feature type="compositionally biased region" description="Basic and acidic residues" evidence="1">
    <location>
        <begin position="149"/>
        <end position="167"/>
    </location>
</feature>
<feature type="compositionally biased region" description="Basic and acidic residues" evidence="1">
    <location>
        <begin position="265"/>
        <end position="282"/>
    </location>
</feature>
<evidence type="ECO:0000313" key="3">
    <source>
        <dbReference type="Proteomes" id="UP000000305"/>
    </source>
</evidence>
<feature type="region of interest" description="Disordered" evidence="1">
    <location>
        <begin position="149"/>
        <end position="198"/>
    </location>
</feature>
<proteinExistence type="predicted"/>
<dbReference type="HOGENOM" id="CLU_086160_0_0_1"/>
<dbReference type="PhylomeDB" id="E9HTZ9"/>
<reference evidence="2 3" key="1">
    <citation type="journal article" date="2011" name="Science">
        <title>The ecoresponsive genome of Daphnia pulex.</title>
        <authorList>
            <person name="Colbourne J.K."/>
            <person name="Pfrender M.E."/>
            <person name="Gilbert D."/>
            <person name="Thomas W.K."/>
            <person name="Tucker A."/>
            <person name="Oakley T.H."/>
            <person name="Tokishita S."/>
            <person name="Aerts A."/>
            <person name="Arnold G.J."/>
            <person name="Basu M.K."/>
            <person name="Bauer D.J."/>
            <person name="Caceres C.E."/>
            <person name="Carmel L."/>
            <person name="Casola C."/>
            <person name="Choi J.H."/>
            <person name="Detter J.C."/>
            <person name="Dong Q."/>
            <person name="Dusheyko S."/>
            <person name="Eads B.D."/>
            <person name="Frohlich T."/>
            <person name="Geiler-Samerotte K.A."/>
            <person name="Gerlach D."/>
            <person name="Hatcher P."/>
            <person name="Jogdeo S."/>
            <person name="Krijgsveld J."/>
            <person name="Kriventseva E.V."/>
            <person name="Kultz D."/>
            <person name="Laforsch C."/>
            <person name="Lindquist E."/>
            <person name="Lopez J."/>
            <person name="Manak J.R."/>
            <person name="Muller J."/>
            <person name="Pangilinan J."/>
            <person name="Patwardhan R.P."/>
            <person name="Pitluck S."/>
            <person name="Pritham E.J."/>
            <person name="Rechtsteiner A."/>
            <person name="Rho M."/>
            <person name="Rogozin I.B."/>
            <person name="Sakarya O."/>
            <person name="Salamov A."/>
            <person name="Schaack S."/>
            <person name="Shapiro H."/>
            <person name="Shiga Y."/>
            <person name="Skalitzky C."/>
            <person name="Smith Z."/>
            <person name="Souvorov A."/>
            <person name="Sung W."/>
            <person name="Tang Z."/>
            <person name="Tsuchiya D."/>
            <person name="Tu H."/>
            <person name="Vos H."/>
            <person name="Wang M."/>
            <person name="Wolf Y.I."/>
            <person name="Yamagata H."/>
            <person name="Yamada T."/>
            <person name="Ye Y."/>
            <person name="Shaw J.R."/>
            <person name="Andrews J."/>
            <person name="Crease T.J."/>
            <person name="Tang H."/>
            <person name="Lucas S.M."/>
            <person name="Robertson H.M."/>
            <person name="Bork P."/>
            <person name="Koonin E.V."/>
            <person name="Zdobnov E.M."/>
            <person name="Grigoriev I.V."/>
            <person name="Lynch M."/>
            <person name="Boore J.L."/>
        </authorList>
    </citation>
    <scope>NUCLEOTIDE SEQUENCE [LARGE SCALE GENOMIC DNA]</scope>
</reference>
<protein>
    <submittedName>
        <fullName evidence="2">Uncharacterized protein</fullName>
    </submittedName>
</protein>
<dbReference type="AlphaFoldDB" id="E9HTZ9"/>